<reference evidence="3 4" key="1">
    <citation type="submission" date="2023-09" db="EMBL/GenBank/DDBJ databases">
        <title>Nesidiocoris tenuis whole genome shotgun sequence.</title>
        <authorList>
            <person name="Shibata T."/>
            <person name="Shimoda M."/>
            <person name="Kobayashi T."/>
            <person name="Uehara T."/>
        </authorList>
    </citation>
    <scope>NUCLEOTIDE SEQUENCE [LARGE SCALE GENOMIC DNA]</scope>
    <source>
        <strain evidence="3 4">Japan</strain>
    </source>
</reference>
<feature type="domain" description="Integrase catalytic" evidence="2">
    <location>
        <begin position="1424"/>
        <end position="1627"/>
    </location>
</feature>
<dbReference type="Gene3D" id="3.30.70.270">
    <property type="match status" value="1"/>
</dbReference>
<dbReference type="Proteomes" id="UP001307889">
    <property type="component" value="Chromosome 1"/>
</dbReference>
<evidence type="ECO:0000313" key="4">
    <source>
        <dbReference type="Proteomes" id="UP001307889"/>
    </source>
</evidence>
<dbReference type="InterPro" id="IPR043502">
    <property type="entry name" value="DNA/RNA_pol_sf"/>
</dbReference>
<proteinExistence type="predicted"/>
<dbReference type="InterPro" id="IPR008042">
    <property type="entry name" value="Retrotrans_Pao"/>
</dbReference>
<accession>A0ABN7AA09</accession>
<dbReference type="InterPro" id="IPR005312">
    <property type="entry name" value="DUF1759"/>
</dbReference>
<dbReference type="SUPFAM" id="SSF56672">
    <property type="entry name" value="DNA/RNA polymerases"/>
    <property type="match status" value="1"/>
</dbReference>
<sequence>MASGGSSDAALLTKRGFAKTKRQLKNLASDINDIRVKGFAAISSAADRGMFRGMFATLPDLYHNFMSKWEELYDYNDVPIEPPFPTPEDENLLKEVKNCYYECHNYHQQITQVHPRPSTHNSTMLDTIANPHNTSRATLPTITIPPFGGDLVKWPTFKQLFTSLFKEDLSLTDAERFHYLVGHLRGQAYDSIKHIAVVSENFEQAWAVLLKTYDDPRKLASTYLNKFLNYRSQPGKPTAESLQTYISNVSESIASLRNLAIADLSEYLLCELALRSLDPYTREAFETSIIGTTFPRFTDLQTFVQNRCHVLRITSSDVPPITKATYAKPSPPFTTKSPNQFMPRPRQALMAQAAPPPKTKSCYLCQQNHTISLCPRFREATPQARLDLLRQFRGCRNCLSVHHPTLECTSTYSCRHCGKRHHTDLHIGPPATGETTSTTRTQRPSSPPRTLPGTSGFAGSSTTERAGVLLGTVTADLLTTIGQPHTFRGILDPGSQFSFVTEDCVRKLGLTTKSRRLHISGVNGAPLENVRGLAAITFRTDGGGSPLHTEAVVVPTITPPLPQSPLNASRWGIYLTYPLSDTTFMQPGPVSFLIGADLFPDVVTGSPIVLLDEGPRLLPTIFGLTVIGRYQDTEPQEAVALFTHRNLAPIMERFWAVEEPSFSPQPSPEEEICEKHFLETHHRAEDGRYVVSLPFKTSPPKIVPNLPRATNYFLSLESRLMKNPDLRAQYCAQMAEYVELGHMSPAKGPPAYVIPHHAVYKEVGDTKKLRVVFDASFRTATGSLNDHLLTGPKLQADISDILLNFRLHRYVFSCDVVKMFRQIWLSQDDRRYLQIIWRSAPTEPMQFFELNTVTFGLSCSPFLAQRVLRQHALNHQQMYPEAAHIVLNNTYIDDATAGNDSLSHLIAVKAQLIEMLRLGGFELGKWTSNHPALLEATSSGERMVRLCQDSEDTTKILGMHWNPAVDSFSYDVRSPPVGFTRRILLSSVARLYDPLGYIGPVVFQAKRLLQLTWTADLGWDDQLPDTIQCAWRQFVTELPVLSDISIARPLPPSLSQRELLVFGDASAAGYCAVAYLRGQKRGQTTMTLLKAKTKLAPLKTLTIPRLELCAAVLVSRLVKSLLPLQHNLNFGPIFCFTDSSTVLAWLNLPPYQLQVFVSNRIQQILSITQPAWWSHVRGSDNPADVGSRGISPAALKNHSLWWTGPEWCLHAIDQWPRPTAFPTEDLPEIKRSAQALLALAPPVSAQFLDCARRHSSFPRFVRSIAYVKRFLHNTRVPSDRAHLRASGPISSVEFEEANHHFIKRLQHHFYADVFLKPFNQLPVDLRRLNVFVDDTGLARVGGRLTNAPVTYDQKHQILLPRRSFYTNLIIHHYHLLNHHIGPAALLATIRGRYWIPGAKSEIRRIRHKCIICSRFSRSNVIPLMGPLPKSRFSNTRAFLVTGVDFAGPFLYRASHLRKAPVQKAYLCLFLCMSTRAVHLEVAVGLSVEAFMDTFERFIMRRGKPAEMLSDGGTNFRGSDRYLREVIELFSSEDTKSQLIRYTAPQGIKWNFNPPSSPHFGGGWEVSIRMVKDLIFKTFGTTSFTILELMTAFTKVEGILNSRPLQALSSDPEDLEPLTPGHFLIGQPITALPEPDLQIIPQGRLNQWQQIRERVQHFWGRWKTEYLNSLQTRPKWDRQVPNIRVNDLVLLRDVDSSPTHWPLGRVIEVHPGQDGVVRVVTLRMARGVFKRPAVKLIPLHLKDIHG</sequence>
<dbReference type="Pfam" id="PF03564">
    <property type="entry name" value="DUF1759"/>
    <property type="match status" value="1"/>
</dbReference>
<protein>
    <submittedName>
        <fullName evidence="3">Retrotransposon protein</fullName>
    </submittedName>
</protein>
<name>A0ABN7AA09_9HEMI</name>
<dbReference type="SUPFAM" id="SSF53098">
    <property type="entry name" value="Ribonuclease H-like"/>
    <property type="match status" value="1"/>
</dbReference>
<dbReference type="Gene3D" id="3.30.420.10">
    <property type="entry name" value="Ribonuclease H-like superfamily/Ribonuclease H"/>
    <property type="match status" value="1"/>
</dbReference>
<dbReference type="InterPro" id="IPR041588">
    <property type="entry name" value="Integrase_H2C2"/>
</dbReference>
<dbReference type="EMBL" id="AP028909">
    <property type="protein sequence ID" value="BES88823.1"/>
    <property type="molecule type" value="Genomic_DNA"/>
</dbReference>
<dbReference type="PANTHER" id="PTHR47331:SF5">
    <property type="entry name" value="RIBONUCLEASE H"/>
    <property type="match status" value="1"/>
</dbReference>
<dbReference type="InterPro" id="IPR040676">
    <property type="entry name" value="DUF5641"/>
</dbReference>
<keyword evidence="4" id="KW-1185">Reference proteome</keyword>
<dbReference type="InterPro" id="IPR012337">
    <property type="entry name" value="RNaseH-like_sf"/>
</dbReference>
<feature type="region of interest" description="Disordered" evidence="1">
    <location>
        <begin position="424"/>
        <end position="461"/>
    </location>
</feature>
<gene>
    <name evidence="3" type="ORF">NTJ_01630</name>
</gene>
<dbReference type="Pfam" id="PF05380">
    <property type="entry name" value="Peptidase_A17"/>
    <property type="match status" value="1"/>
</dbReference>
<organism evidence="3 4">
    <name type="scientific">Nesidiocoris tenuis</name>
    <dbReference type="NCBI Taxonomy" id="355587"/>
    <lineage>
        <taxon>Eukaryota</taxon>
        <taxon>Metazoa</taxon>
        <taxon>Ecdysozoa</taxon>
        <taxon>Arthropoda</taxon>
        <taxon>Hexapoda</taxon>
        <taxon>Insecta</taxon>
        <taxon>Pterygota</taxon>
        <taxon>Neoptera</taxon>
        <taxon>Paraneoptera</taxon>
        <taxon>Hemiptera</taxon>
        <taxon>Heteroptera</taxon>
        <taxon>Panheteroptera</taxon>
        <taxon>Cimicomorpha</taxon>
        <taxon>Miridae</taxon>
        <taxon>Dicyphina</taxon>
        <taxon>Nesidiocoris</taxon>
    </lineage>
</organism>
<dbReference type="InterPro" id="IPR043128">
    <property type="entry name" value="Rev_trsase/Diguanyl_cyclase"/>
</dbReference>
<dbReference type="Pfam" id="PF18701">
    <property type="entry name" value="DUF5641"/>
    <property type="match status" value="1"/>
</dbReference>
<dbReference type="PROSITE" id="PS50994">
    <property type="entry name" value="INTEGRASE"/>
    <property type="match status" value="1"/>
</dbReference>
<dbReference type="Pfam" id="PF17921">
    <property type="entry name" value="Integrase_H2C2"/>
    <property type="match status" value="1"/>
</dbReference>
<evidence type="ECO:0000313" key="3">
    <source>
        <dbReference type="EMBL" id="BES88823.1"/>
    </source>
</evidence>
<dbReference type="PANTHER" id="PTHR47331">
    <property type="entry name" value="PHD-TYPE DOMAIN-CONTAINING PROTEIN"/>
    <property type="match status" value="1"/>
</dbReference>
<evidence type="ECO:0000256" key="1">
    <source>
        <dbReference type="SAM" id="MobiDB-lite"/>
    </source>
</evidence>
<dbReference type="InterPro" id="IPR001584">
    <property type="entry name" value="Integrase_cat-core"/>
</dbReference>
<evidence type="ECO:0000259" key="2">
    <source>
        <dbReference type="PROSITE" id="PS50994"/>
    </source>
</evidence>
<dbReference type="InterPro" id="IPR036397">
    <property type="entry name" value="RNaseH_sf"/>
</dbReference>
<dbReference type="Gene3D" id="1.10.340.70">
    <property type="match status" value="1"/>
</dbReference>
<dbReference type="Gene3D" id="3.10.10.10">
    <property type="entry name" value="HIV Type 1 Reverse Transcriptase, subunit A, domain 1"/>
    <property type="match status" value="1"/>
</dbReference>
<feature type="compositionally biased region" description="Low complexity" evidence="1">
    <location>
        <begin position="435"/>
        <end position="444"/>
    </location>
</feature>
<dbReference type="CDD" id="cd01644">
    <property type="entry name" value="RT_pepA17"/>
    <property type="match status" value="1"/>
</dbReference>